<sequence length="75" mass="8622">MGGEQGFEAKEVDRSSVVKEMLKVFEEAVLPKLVAIPEDTKRYLYFIAWLNTFIEMRELSRIIVTQGEGNLLKCL</sequence>
<comment type="caution">
    <text evidence="1">The sequence shown here is derived from an EMBL/GenBank/DDBJ whole genome shotgun (WGS) entry which is preliminary data.</text>
</comment>
<reference evidence="1" key="1">
    <citation type="journal article" date="2020" name="mSystems">
        <title>Genome- and Community-Level Interaction Insights into Carbon Utilization and Element Cycling Functions of Hydrothermarchaeota in Hydrothermal Sediment.</title>
        <authorList>
            <person name="Zhou Z."/>
            <person name="Liu Y."/>
            <person name="Xu W."/>
            <person name="Pan J."/>
            <person name="Luo Z.H."/>
            <person name="Li M."/>
        </authorList>
    </citation>
    <scope>NUCLEOTIDE SEQUENCE [LARGE SCALE GENOMIC DNA]</scope>
    <source>
        <strain evidence="1">SpSt-1105</strain>
    </source>
</reference>
<accession>A0A7J3Z8P6</accession>
<proteinExistence type="predicted"/>
<dbReference type="EMBL" id="DRYQ01000100">
    <property type="protein sequence ID" value="HHQ51071.1"/>
    <property type="molecule type" value="Genomic_DNA"/>
</dbReference>
<organism evidence="1">
    <name type="scientific">Ignisphaera aggregans</name>
    <dbReference type="NCBI Taxonomy" id="334771"/>
    <lineage>
        <taxon>Archaea</taxon>
        <taxon>Thermoproteota</taxon>
        <taxon>Thermoprotei</taxon>
        <taxon>Desulfurococcales</taxon>
        <taxon>Desulfurococcaceae</taxon>
        <taxon>Ignisphaera</taxon>
    </lineage>
</organism>
<evidence type="ECO:0000313" key="1">
    <source>
        <dbReference type="EMBL" id="HHQ51071.1"/>
    </source>
</evidence>
<name>A0A7J3Z8P6_9CREN</name>
<gene>
    <name evidence="1" type="ORF">ENM66_06965</name>
</gene>
<protein>
    <submittedName>
        <fullName evidence="1">Uncharacterized protein</fullName>
    </submittedName>
</protein>
<dbReference type="AlphaFoldDB" id="A0A7J3Z8P6"/>